<dbReference type="PANTHER" id="PTHR31649">
    <property type="entry name" value="AGAP009604-PA"/>
    <property type="match status" value="1"/>
</dbReference>
<keyword evidence="5" id="KW-1185">Reference proteome</keyword>
<sequence>MIRRRSTINSMSCTTSSLLGLSGIGLLFALLQLQIAPSQAHVHPVLTYKNASTQLGQLVTSSTLVWESYDPKDAKQMQSAVEGGKYITEDEHYPIYVCRVTIDGVRTSGHTEKVQQKHVCVAALYKHSINEHFDVLMNRGHLGKIAWKHWTKFNAGIPVGAIQIGDDSYIGRHRAVHHANAEGGETHRGADYNLGRLEPLGLGKIKVAESEGEKYYDEGEVLVETEPFSYELRDIKLDRLRTTLRENMTELASGILENRGETYDTMEKVMSYSFDYLQYWGSHEGVAKGLPTKIYEKNGAAPAEINWALKRGEKRHENKAVYSKLWPGTAINVTLRGNYVTLEAPYTAKLSAFYYDSESVSRKISAEVRKSYLKDVKMEFSPVYWIENGTVVPTTTTTSTTSTTTHATTTSTNEPTPIHEPPLVRVEHVGVKHSGPDSLEKTLNDSTATNEISSNEAPENMSSKDAALAGFGIGGGNNKAPATIAATGLAGVVGSSITLILMLSNL</sequence>
<dbReference type="KEGG" id="dvi:6624819"/>
<dbReference type="eggNOG" id="ENOG502RY58">
    <property type="taxonomic scope" value="Eukaryota"/>
</dbReference>
<evidence type="ECO:0000256" key="2">
    <source>
        <dbReference type="SAM" id="Phobius"/>
    </source>
</evidence>
<name>B4LP61_DROVI</name>
<reference evidence="3 5" key="1">
    <citation type="journal article" date="2007" name="Nature">
        <title>Evolution of genes and genomes on the Drosophila phylogeny.</title>
        <authorList>
            <consortium name="Drosophila 12 Genomes Consortium"/>
            <person name="Clark A.G."/>
            <person name="Eisen M.B."/>
            <person name="Smith D.R."/>
            <person name="Bergman C.M."/>
            <person name="Oliver B."/>
            <person name="Markow T.A."/>
            <person name="Kaufman T.C."/>
            <person name="Kellis M."/>
            <person name="Gelbart W."/>
            <person name="Iyer V.N."/>
            <person name="Pollard D.A."/>
            <person name="Sackton T.B."/>
            <person name="Larracuente A.M."/>
            <person name="Singh N.D."/>
            <person name="Abad J.P."/>
            <person name="Abt D.N."/>
            <person name="Adryan B."/>
            <person name="Aguade M."/>
            <person name="Akashi H."/>
            <person name="Anderson W.W."/>
            <person name="Aquadro C.F."/>
            <person name="Ardell D.H."/>
            <person name="Arguello R."/>
            <person name="Artieri C.G."/>
            <person name="Barbash D.A."/>
            <person name="Barker D."/>
            <person name="Barsanti P."/>
            <person name="Batterham P."/>
            <person name="Batzoglou S."/>
            <person name="Begun D."/>
            <person name="Bhutkar A."/>
            <person name="Blanco E."/>
            <person name="Bosak S.A."/>
            <person name="Bradley R.K."/>
            <person name="Brand A.D."/>
            <person name="Brent M.R."/>
            <person name="Brooks A.N."/>
            <person name="Brown R.H."/>
            <person name="Butlin R.K."/>
            <person name="Caggese C."/>
            <person name="Calvi B.R."/>
            <person name="Bernardo de Carvalho A."/>
            <person name="Caspi A."/>
            <person name="Castrezana S."/>
            <person name="Celniker S.E."/>
            <person name="Chang J.L."/>
            <person name="Chapple C."/>
            <person name="Chatterji S."/>
            <person name="Chinwalla A."/>
            <person name="Civetta A."/>
            <person name="Clifton S.W."/>
            <person name="Comeron J.M."/>
            <person name="Costello J.C."/>
            <person name="Coyne J.A."/>
            <person name="Daub J."/>
            <person name="David R.G."/>
            <person name="Delcher A.L."/>
            <person name="Delehaunty K."/>
            <person name="Do C.B."/>
            <person name="Ebling H."/>
            <person name="Edwards K."/>
            <person name="Eickbush T."/>
            <person name="Evans J.D."/>
            <person name="Filipski A."/>
            <person name="Findeiss S."/>
            <person name="Freyhult E."/>
            <person name="Fulton L."/>
            <person name="Fulton R."/>
            <person name="Garcia A.C."/>
            <person name="Gardiner A."/>
            <person name="Garfield D.A."/>
            <person name="Garvin B.E."/>
            <person name="Gibson G."/>
            <person name="Gilbert D."/>
            <person name="Gnerre S."/>
            <person name="Godfrey J."/>
            <person name="Good R."/>
            <person name="Gotea V."/>
            <person name="Gravely B."/>
            <person name="Greenberg A.J."/>
            <person name="Griffiths-Jones S."/>
            <person name="Gross S."/>
            <person name="Guigo R."/>
            <person name="Gustafson E.A."/>
            <person name="Haerty W."/>
            <person name="Hahn M.W."/>
            <person name="Halligan D.L."/>
            <person name="Halpern A.L."/>
            <person name="Halter G.M."/>
            <person name="Han M.V."/>
            <person name="Heger A."/>
            <person name="Hillier L."/>
            <person name="Hinrichs A.S."/>
            <person name="Holmes I."/>
            <person name="Hoskins R.A."/>
            <person name="Hubisz M.J."/>
            <person name="Hultmark D."/>
            <person name="Huntley M.A."/>
            <person name="Jaffe D.B."/>
            <person name="Jagadeeshan S."/>
            <person name="Jeck W.R."/>
            <person name="Johnson J."/>
            <person name="Jones C.D."/>
            <person name="Jordan W.C."/>
            <person name="Karpen G.H."/>
            <person name="Kataoka E."/>
            <person name="Keightley P.D."/>
            <person name="Kheradpour P."/>
            <person name="Kirkness E.F."/>
            <person name="Koerich L.B."/>
            <person name="Kristiansen K."/>
            <person name="Kudrna D."/>
            <person name="Kulathinal R.J."/>
            <person name="Kumar S."/>
            <person name="Kwok R."/>
            <person name="Lander E."/>
            <person name="Langley C.H."/>
            <person name="Lapoint R."/>
            <person name="Lazzaro B.P."/>
            <person name="Lee S.J."/>
            <person name="Levesque L."/>
            <person name="Li R."/>
            <person name="Lin C.F."/>
            <person name="Lin M.F."/>
            <person name="Lindblad-Toh K."/>
            <person name="Llopart A."/>
            <person name="Long M."/>
            <person name="Low L."/>
            <person name="Lozovsky E."/>
            <person name="Lu J."/>
            <person name="Luo M."/>
            <person name="Machado C.A."/>
            <person name="Makalowski W."/>
            <person name="Marzo M."/>
            <person name="Matsuda M."/>
            <person name="Matzkin L."/>
            <person name="McAllister B."/>
            <person name="McBride C.S."/>
            <person name="McKernan B."/>
            <person name="McKernan K."/>
            <person name="Mendez-Lago M."/>
            <person name="Minx P."/>
            <person name="Mollenhauer M.U."/>
            <person name="Montooth K."/>
            <person name="Mount S.M."/>
            <person name="Mu X."/>
            <person name="Myers E."/>
            <person name="Negre B."/>
            <person name="Newfeld S."/>
            <person name="Nielsen R."/>
            <person name="Noor M.A."/>
            <person name="O'Grady P."/>
            <person name="Pachter L."/>
            <person name="Papaceit M."/>
            <person name="Parisi M.J."/>
            <person name="Parisi M."/>
            <person name="Parts L."/>
            <person name="Pedersen J.S."/>
            <person name="Pesole G."/>
            <person name="Phillippy A.M."/>
            <person name="Ponting C.P."/>
            <person name="Pop M."/>
            <person name="Porcelli D."/>
            <person name="Powell J.R."/>
            <person name="Prohaska S."/>
            <person name="Pruitt K."/>
            <person name="Puig M."/>
            <person name="Quesneville H."/>
            <person name="Ram K.R."/>
            <person name="Rand D."/>
            <person name="Rasmussen M.D."/>
            <person name="Reed L.K."/>
            <person name="Reenan R."/>
            <person name="Reily A."/>
            <person name="Remington K.A."/>
            <person name="Rieger T.T."/>
            <person name="Ritchie M.G."/>
            <person name="Robin C."/>
            <person name="Rogers Y.H."/>
            <person name="Rohde C."/>
            <person name="Rozas J."/>
            <person name="Rubenfield M.J."/>
            <person name="Ruiz A."/>
            <person name="Russo S."/>
            <person name="Salzberg S.L."/>
            <person name="Sanchez-Gracia A."/>
            <person name="Saranga D.J."/>
            <person name="Sato H."/>
            <person name="Schaeffer S.W."/>
            <person name="Schatz M.C."/>
            <person name="Schlenke T."/>
            <person name="Schwartz R."/>
            <person name="Segarra C."/>
            <person name="Singh R.S."/>
            <person name="Sirot L."/>
            <person name="Sirota M."/>
            <person name="Sisneros N.B."/>
            <person name="Smith C.D."/>
            <person name="Smith T.F."/>
            <person name="Spieth J."/>
            <person name="Stage D.E."/>
            <person name="Stark A."/>
            <person name="Stephan W."/>
            <person name="Strausberg R.L."/>
            <person name="Strempel S."/>
            <person name="Sturgill D."/>
            <person name="Sutton G."/>
            <person name="Sutton G.G."/>
            <person name="Tao W."/>
            <person name="Teichmann S."/>
            <person name="Tobari Y.N."/>
            <person name="Tomimura Y."/>
            <person name="Tsolas J.M."/>
            <person name="Valente V.L."/>
            <person name="Venter E."/>
            <person name="Venter J.C."/>
            <person name="Vicario S."/>
            <person name="Vieira F.G."/>
            <person name="Vilella A.J."/>
            <person name="Villasante A."/>
            <person name="Walenz B."/>
            <person name="Wang J."/>
            <person name="Wasserman M."/>
            <person name="Watts T."/>
            <person name="Wilson D."/>
            <person name="Wilson R.K."/>
            <person name="Wing R.A."/>
            <person name="Wolfner M.F."/>
            <person name="Wong A."/>
            <person name="Wong G.K."/>
            <person name="Wu C.I."/>
            <person name="Wu G."/>
            <person name="Yamamoto D."/>
            <person name="Yang H.P."/>
            <person name="Yang S.P."/>
            <person name="Yorke J.A."/>
            <person name="Yoshida K."/>
            <person name="Zdobnov E."/>
            <person name="Zhang P."/>
            <person name="Zhang Y."/>
            <person name="Zimin A.V."/>
            <person name="Baldwin J."/>
            <person name="Abdouelleil A."/>
            <person name="Abdulkadir J."/>
            <person name="Abebe A."/>
            <person name="Abera B."/>
            <person name="Abreu J."/>
            <person name="Acer S.C."/>
            <person name="Aftuck L."/>
            <person name="Alexander A."/>
            <person name="An P."/>
            <person name="Anderson E."/>
            <person name="Anderson S."/>
            <person name="Arachi H."/>
            <person name="Azer M."/>
            <person name="Bachantsang P."/>
            <person name="Barry A."/>
            <person name="Bayul T."/>
            <person name="Berlin A."/>
            <person name="Bessette D."/>
            <person name="Bloom T."/>
            <person name="Blye J."/>
            <person name="Boguslavskiy L."/>
            <person name="Bonnet C."/>
            <person name="Boukhgalter B."/>
            <person name="Bourzgui I."/>
            <person name="Brown A."/>
            <person name="Cahill P."/>
            <person name="Channer S."/>
            <person name="Cheshatsang Y."/>
            <person name="Chuda L."/>
            <person name="Citroen M."/>
            <person name="Collymore A."/>
            <person name="Cooke P."/>
            <person name="Costello M."/>
            <person name="D'Aco K."/>
            <person name="Daza R."/>
            <person name="De Haan G."/>
            <person name="DeGray S."/>
            <person name="DeMaso C."/>
            <person name="Dhargay N."/>
            <person name="Dooley K."/>
            <person name="Dooley E."/>
            <person name="Doricent M."/>
            <person name="Dorje P."/>
            <person name="Dorjee K."/>
            <person name="Dupes A."/>
            <person name="Elong R."/>
            <person name="Falk J."/>
            <person name="Farina A."/>
            <person name="Faro S."/>
            <person name="Ferguson D."/>
            <person name="Fisher S."/>
            <person name="Foley C.D."/>
            <person name="Franke A."/>
            <person name="Friedrich D."/>
            <person name="Gadbois L."/>
            <person name="Gearin G."/>
            <person name="Gearin C.R."/>
            <person name="Giannoukos G."/>
            <person name="Goode T."/>
            <person name="Graham J."/>
            <person name="Grandbois E."/>
            <person name="Grewal S."/>
            <person name="Gyaltsen K."/>
            <person name="Hafez N."/>
            <person name="Hagos B."/>
            <person name="Hall J."/>
            <person name="Henson C."/>
            <person name="Hollinger A."/>
            <person name="Honan T."/>
            <person name="Huard M.D."/>
            <person name="Hughes L."/>
            <person name="Hurhula B."/>
            <person name="Husby M.E."/>
            <person name="Kamat A."/>
            <person name="Kanga B."/>
            <person name="Kashin S."/>
            <person name="Khazanovich D."/>
            <person name="Kisner P."/>
            <person name="Lance K."/>
            <person name="Lara M."/>
            <person name="Lee W."/>
            <person name="Lennon N."/>
            <person name="Letendre F."/>
            <person name="LeVine R."/>
            <person name="Lipovsky A."/>
            <person name="Liu X."/>
            <person name="Liu J."/>
            <person name="Liu S."/>
            <person name="Lokyitsang T."/>
            <person name="Lokyitsang Y."/>
            <person name="Lubonja R."/>
            <person name="Lui A."/>
            <person name="MacDonald P."/>
            <person name="Magnisalis V."/>
            <person name="Maru K."/>
            <person name="Matthews C."/>
            <person name="McCusker W."/>
            <person name="McDonough S."/>
            <person name="Mehta T."/>
            <person name="Meldrim J."/>
            <person name="Meneus L."/>
            <person name="Mihai O."/>
            <person name="Mihalev A."/>
            <person name="Mihova T."/>
            <person name="Mittelman R."/>
            <person name="Mlenga V."/>
            <person name="Montmayeur A."/>
            <person name="Mulrain L."/>
            <person name="Navidi A."/>
            <person name="Naylor J."/>
            <person name="Negash T."/>
            <person name="Nguyen T."/>
            <person name="Nguyen N."/>
            <person name="Nicol R."/>
            <person name="Norbu C."/>
            <person name="Norbu N."/>
            <person name="Novod N."/>
            <person name="O'Neill B."/>
            <person name="Osman S."/>
            <person name="Markiewicz E."/>
            <person name="Oyono O.L."/>
            <person name="Patti C."/>
            <person name="Phunkhang P."/>
            <person name="Pierre F."/>
            <person name="Priest M."/>
            <person name="Raghuraman S."/>
            <person name="Rege F."/>
            <person name="Reyes R."/>
            <person name="Rise C."/>
            <person name="Rogov P."/>
            <person name="Ross K."/>
            <person name="Ryan E."/>
            <person name="Settipalli S."/>
            <person name="Shea T."/>
            <person name="Sherpa N."/>
            <person name="Shi L."/>
            <person name="Shih D."/>
            <person name="Sparrow T."/>
            <person name="Spaulding J."/>
            <person name="Stalker J."/>
            <person name="Stange-Thomann N."/>
            <person name="Stavropoulos S."/>
            <person name="Stone C."/>
            <person name="Strader C."/>
            <person name="Tesfaye S."/>
            <person name="Thomson T."/>
            <person name="Thoulutsang Y."/>
            <person name="Thoulutsang D."/>
            <person name="Topham K."/>
            <person name="Topping I."/>
            <person name="Tsamla T."/>
            <person name="Vassiliev H."/>
            <person name="Vo A."/>
            <person name="Wangchuk T."/>
            <person name="Wangdi T."/>
            <person name="Weiand M."/>
            <person name="Wilkinson J."/>
            <person name="Wilson A."/>
            <person name="Yadav S."/>
            <person name="Young G."/>
            <person name="Yu Q."/>
            <person name="Zembek L."/>
            <person name="Zhong D."/>
            <person name="Zimmer A."/>
            <person name="Zwirko Z."/>
            <person name="Jaffe D.B."/>
            <person name="Alvarez P."/>
            <person name="Brockman W."/>
            <person name="Butler J."/>
            <person name="Chin C."/>
            <person name="Gnerre S."/>
            <person name="Grabherr M."/>
            <person name="Kleber M."/>
            <person name="Mauceli E."/>
            <person name="MacCallum I."/>
        </authorList>
    </citation>
    <scope>NUCLEOTIDE SEQUENCE [LARGE SCALE GENOMIC DNA]</scope>
    <source>
        <strain evidence="3">TSC#15010-1051.87</strain>
        <strain evidence="5">Tucson 15010-1051.87</strain>
    </source>
</reference>
<feature type="compositionally biased region" description="Basic and acidic residues" evidence="1">
    <location>
        <begin position="433"/>
        <end position="443"/>
    </location>
</feature>
<evidence type="ECO:0000256" key="1">
    <source>
        <dbReference type="SAM" id="MobiDB-lite"/>
    </source>
</evidence>
<dbReference type="Proteomes" id="UP000008792">
    <property type="component" value="Unassembled WGS sequence"/>
</dbReference>
<dbReference type="OrthoDB" id="428159at2759"/>
<dbReference type="InParanoid" id="B4LP61"/>
<dbReference type="SMR" id="B4LP61"/>
<keyword evidence="2" id="KW-0472">Membrane</keyword>
<dbReference type="PANTHER" id="PTHR31649:SF11">
    <property type="entry name" value="PROTEIN UNZIPPED"/>
    <property type="match status" value="1"/>
</dbReference>
<feature type="transmembrane region" description="Helical" evidence="2">
    <location>
        <begin position="484"/>
        <end position="503"/>
    </location>
</feature>
<dbReference type="FunCoup" id="B4LP61">
    <property type="interactions" value="168"/>
</dbReference>
<dbReference type="STRING" id="7244.B4LP61"/>
<reference evidence="3" key="2">
    <citation type="journal article" date="2008" name="Bioinformatics">
        <title>Assembly reconciliation.</title>
        <authorList>
            <person name="Zimin A.V."/>
            <person name="Smith D.R."/>
            <person name="Sutton G."/>
            <person name="Yorke J.A."/>
        </authorList>
    </citation>
    <scope>NUCLEOTIDE SEQUENCE</scope>
    <source>
        <strain evidence="3">TSC#15010-1051.87</strain>
    </source>
</reference>
<dbReference type="EMBL" id="CH940648">
    <property type="protein sequence ID" value="KRF79286.1"/>
    <property type="molecule type" value="Genomic_DNA"/>
</dbReference>
<evidence type="ECO:0000313" key="4">
    <source>
        <dbReference type="EMBL" id="KRF79286.1"/>
    </source>
</evidence>
<feature type="compositionally biased region" description="Polar residues" evidence="1">
    <location>
        <begin position="444"/>
        <end position="463"/>
    </location>
</feature>
<protein>
    <submittedName>
        <fullName evidence="3">Uncharacterized protein, isoform A</fullName>
    </submittedName>
    <submittedName>
        <fullName evidence="4">Uncharacterized protein, isoform B</fullName>
    </submittedName>
</protein>
<dbReference type="AlphaFoldDB" id="B4LP61"/>
<proteinExistence type="predicted"/>
<evidence type="ECO:0000313" key="3">
    <source>
        <dbReference type="EMBL" id="EDW60170.2"/>
    </source>
</evidence>
<keyword evidence="2" id="KW-0812">Transmembrane</keyword>
<feature type="compositionally biased region" description="Low complexity" evidence="1">
    <location>
        <begin position="395"/>
        <end position="412"/>
    </location>
</feature>
<keyword evidence="2" id="KW-1133">Transmembrane helix</keyword>
<dbReference type="EMBL" id="CH940648">
    <property type="protein sequence ID" value="EDW60170.2"/>
    <property type="molecule type" value="Genomic_DNA"/>
</dbReference>
<organism evidence="3 5">
    <name type="scientific">Drosophila virilis</name>
    <name type="common">Fruit fly</name>
    <dbReference type="NCBI Taxonomy" id="7244"/>
    <lineage>
        <taxon>Eukaryota</taxon>
        <taxon>Metazoa</taxon>
        <taxon>Ecdysozoa</taxon>
        <taxon>Arthropoda</taxon>
        <taxon>Hexapoda</taxon>
        <taxon>Insecta</taxon>
        <taxon>Pterygota</taxon>
        <taxon>Neoptera</taxon>
        <taxon>Endopterygota</taxon>
        <taxon>Diptera</taxon>
        <taxon>Brachycera</taxon>
        <taxon>Muscomorpha</taxon>
        <taxon>Ephydroidea</taxon>
        <taxon>Drosophilidae</taxon>
        <taxon>Drosophila</taxon>
    </lineage>
</organism>
<evidence type="ECO:0000313" key="5">
    <source>
        <dbReference type="Proteomes" id="UP000008792"/>
    </source>
</evidence>
<accession>B4LP61</accession>
<feature type="region of interest" description="Disordered" evidence="1">
    <location>
        <begin position="433"/>
        <end position="463"/>
    </location>
</feature>
<feature type="region of interest" description="Disordered" evidence="1">
    <location>
        <begin position="395"/>
        <end position="420"/>
    </location>
</feature>
<gene>
    <name evidence="3" type="primary">Dvir\GJ21020</name>
    <name evidence="3" type="ORF">Dvir_GJ21020</name>
</gene>
<dbReference type="HOGENOM" id="CLU_037895_1_0_1"/>
<reference evidence="3" key="3">
    <citation type="submission" date="2008-06" db="EMBL/GenBank/DDBJ databases">
        <authorList>
            <consortium name="FlyBase"/>
        </authorList>
    </citation>
    <scope>NUCLEOTIDE SEQUENCE</scope>
    <source>
        <strain evidence="3">TSC#15010-1051.87</strain>
    </source>
</reference>